<keyword evidence="13" id="KW-0175">Coiled coil</keyword>
<comment type="catalytic activity">
    <reaction evidence="1">
        <text>ATP + protein L-histidine = ADP + protein N-phospho-L-histidine.</text>
        <dbReference type="EC" id="2.7.13.3"/>
    </reaction>
</comment>
<dbReference type="SMART" id="SM00387">
    <property type="entry name" value="HATPase_c"/>
    <property type="match status" value="1"/>
</dbReference>
<evidence type="ECO:0000256" key="11">
    <source>
        <dbReference type="ARBA" id="ARBA00022989"/>
    </source>
</evidence>
<dbReference type="InterPro" id="IPR017055">
    <property type="entry name" value="Sig_transdc_His_kinase_DctB"/>
</dbReference>
<dbReference type="Gene3D" id="3.30.450.20">
    <property type="entry name" value="PAS domain"/>
    <property type="match status" value="2"/>
</dbReference>
<evidence type="ECO:0000259" key="15">
    <source>
        <dbReference type="PROSITE" id="PS50109"/>
    </source>
</evidence>
<dbReference type="Pfam" id="PF02518">
    <property type="entry name" value="HATPase_c"/>
    <property type="match status" value="1"/>
</dbReference>
<reference evidence="17" key="1">
    <citation type="submission" date="2023-07" db="EMBL/GenBank/DDBJ databases">
        <title>Duganella aceri sp. nov., isolated from tree sap.</title>
        <authorList>
            <person name="Kim I.S."/>
        </authorList>
    </citation>
    <scope>NUCLEOTIDE SEQUENCE [LARGE SCALE GENOMIC DNA]</scope>
    <source>
        <strain evidence="17">SAP-35</strain>
    </source>
</reference>
<protein>
    <recommendedName>
        <fullName evidence="3">histidine kinase</fullName>
        <ecNumber evidence="3">2.7.13.3</ecNumber>
    </recommendedName>
</protein>
<keyword evidence="11 14" id="KW-1133">Transmembrane helix</keyword>
<dbReference type="InterPro" id="IPR005467">
    <property type="entry name" value="His_kinase_dom"/>
</dbReference>
<dbReference type="InterPro" id="IPR029151">
    <property type="entry name" value="Sensor-like_sf"/>
</dbReference>
<dbReference type="Gene3D" id="6.10.250.3020">
    <property type="match status" value="1"/>
</dbReference>
<dbReference type="CDD" id="cd00082">
    <property type="entry name" value="HisKA"/>
    <property type="match status" value="1"/>
</dbReference>
<keyword evidence="14" id="KW-0472">Membrane</keyword>
<evidence type="ECO:0000256" key="12">
    <source>
        <dbReference type="ARBA" id="ARBA00023012"/>
    </source>
</evidence>
<dbReference type="GO" id="GO:0016301">
    <property type="term" value="F:kinase activity"/>
    <property type="evidence" value="ECO:0007669"/>
    <property type="project" value="UniProtKB-KW"/>
</dbReference>
<dbReference type="InterPro" id="IPR003594">
    <property type="entry name" value="HATPase_dom"/>
</dbReference>
<dbReference type="EMBL" id="JAADJT010000013">
    <property type="protein sequence ID" value="NGZ87455.1"/>
    <property type="molecule type" value="Genomic_DNA"/>
</dbReference>
<dbReference type="InterPro" id="IPR036890">
    <property type="entry name" value="HATPase_C_sf"/>
</dbReference>
<evidence type="ECO:0000256" key="1">
    <source>
        <dbReference type="ARBA" id="ARBA00000085"/>
    </source>
</evidence>
<dbReference type="Pfam" id="PF00512">
    <property type="entry name" value="HisKA"/>
    <property type="match status" value="1"/>
</dbReference>
<comment type="subcellular location">
    <subcellularLocation>
        <location evidence="2">Cell membrane</location>
        <topology evidence="2">Multi-pass membrane protein</topology>
    </subcellularLocation>
</comment>
<dbReference type="SMART" id="SM00388">
    <property type="entry name" value="HisKA"/>
    <property type="match status" value="1"/>
</dbReference>
<feature type="coiled-coil region" evidence="13">
    <location>
        <begin position="329"/>
        <end position="359"/>
    </location>
</feature>
<dbReference type="PIRSF" id="PIRSF036431">
    <property type="entry name" value="STHK_DctB"/>
    <property type="match status" value="1"/>
</dbReference>
<evidence type="ECO:0000313" key="17">
    <source>
        <dbReference type="Proteomes" id="UP000666369"/>
    </source>
</evidence>
<dbReference type="PANTHER" id="PTHR43065">
    <property type="entry name" value="SENSOR HISTIDINE KINASE"/>
    <property type="match status" value="1"/>
</dbReference>
<organism evidence="16 17">
    <name type="scientific">Duganella aceris</name>
    <dbReference type="NCBI Taxonomy" id="2703883"/>
    <lineage>
        <taxon>Bacteria</taxon>
        <taxon>Pseudomonadati</taxon>
        <taxon>Pseudomonadota</taxon>
        <taxon>Betaproteobacteria</taxon>
        <taxon>Burkholderiales</taxon>
        <taxon>Oxalobacteraceae</taxon>
        <taxon>Telluria group</taxon>
        <taxon>Duganella</taxon>
    </lineage>
</organism>
<evidence type="ECO:0000256" key="2">
    <source>
        <dbReference type="ARBA" id="ARBA00004651"/>
    </source>
</evidence>
<dbReference type="EC" id="2.7.13.3" evidence="3"/>
<dbReference type="RefSeq" id="WP_166107586.1">
    <property type="nucleotide sequence ID" value="NZ_JAADJT010000013.1"/>
</dbReference>
<keyword evidence="4" id="KW-1003">Cell membrane</keyword>
<dbReference type="Proteomes" id="UP000666369">
    <property type="component" value="Unassembled WGS sequence"/>
</dbReference>
<evidence type="ECO:0000256" key="13">
    <source>
        <dbReference type="SAM" id="Coils"/>
    </source>
</evidence>
<dbReference type="SUPFAM" id="SSF103190">
    <property type="entry name" value="Sensory domain-like"/>
    <property type="match status" value="1"/>
</dbReference>
<dbReference type="Gene3D" id="1.10.287.130">
    <property type="match status" value="1"/>
</dbReference>
<keyword evidence="6" id="KW-0808">Transferase</keyword>
<evidence type="ECO:0000256" key="7">
    <source>
        <dbReference type="ARBA" id="ARBA00022692"/>
    </source>
</evidence>
<keyword evidence="7 14" id="KW-0812">Transmembrane</keyword>
<comment type="caution">
    <text evidence="16">The sequence shown here is derived from an EMBL/GenBank/DDBJ whole genome shotgun (WGS) entry which is preliminary data.</text>
</comment>
<evidence type="ECO:0000256" key="6">
    <source>
        <dbReference type="ARBA" id="ARBA00022679"/>
    </source>
</evidence>
<sequence>MRAKKSLLLLLALLCALAMIAGSWLAGSWRARAELQQQGLRQLQLMAPDLQSLLQKYETLPFVLGFQPDLIEALARPSDRAAITRLNSTLQTIQQQAKVGAIYVMDRDGLTLGASNWDQPLGFVGKNFSYRPYFDAALHGRAGRFYGIGTSTSEAGYFIAQPVYRNGSAGGPVTGVVVVKISLAEFERTWSSSDDAIVLADRSGVIFLSNRPGWIYRSLGPLDADTERQLAHTQQYMGQRITPLSGQPDLYATQPVGQLGWQLMLFPRQTRVLRAGLQWASAATLLLACVALSGWAVHQRRRRLEERSASRAALQQAAAELDDKIVERTRQLRTTNQHLENKYAKLQETEHLLRSTQNELVQAGKLAMLGQMATGITHELNQPLAAIRAFADNARIFLERGQGEQVAGNLGHISEASARMGAIIGQLKGFARKDETMAAVDLAASVRASAFLLESEFRRHDVRLEIDAADGLKVTGDSVRIEQVLINLLRNALDAVESGERREVAIRLARDGDHALVGISDSGAGIPEQVAAHLFEPFFTTKPSGKGLGLGLAISSSIVQAMNGQLTAHNQAGGGARFELRLPLQQGA</sequence>
<evidence type="ECO:0000313" key="16">
    <source>
        <dbReference type="EMBL" id="NGZ87455.1"/>
    </source>
</evidence>
<accession>A0ABX0FSE5</accession>
<keyword evidence="12" id="KW-0902">Two-component regulatory system</keyword>
<dbReference type="Gene3D" id="3.30.565.10">
    <property type="entry name" value="Histidine kinase-like ATPase, C-terminal domain"/>
    <property type="match status" value="1"/>
</dbReference>
<evidence type="ECO:0000256" key="9">
    <source>
        <dbReference type="ARBA" id="ARBA00022777"/>
    </source>
</evidence>
<evidence type="ECO:0000256" key="10">
    <source>
        <dbReference type="ARBA" id="ARBA00022840"/>
    </source>
</evidence>
<feature type="transmembrane region" description="Helical" evidence="14">
    <location>
        <begin position="277"/>
        <end position="297"/>
    </location>
</feature>
<proteinExistence type="predicted"/>
<evidence type="ECO:0000256" key="4">
    <source>
        <dbReference type="ARBA" id="ARBA00022475"/>
    </source>
</evidence>
<keyword evidence="10" id="KW-0067">ATP-binding</keyword>
<dbReference type="InterPro" id="IPR003661">
    <property type="entry name" value="HisK_dim/P_dom"/>
</dbReference>
<keyword evidence="5" id="KW-0597">Phosphoprotein</keyword>
<dbReference type="PROSITE" id="PS50109">
    <property type="entry name" value="HIS_KIN"/>
    <property type="match status" value="1"/>
</dbReference>
<keyword evidence="8" id="KW-0547">Nucleotide-binding</keyword>
<evidence type="ECO:0000256" key="5">
    <source>
        <dbReference type="ARBA" id="ARBA00022553"/>
    </source>
</evidence>
<dbReference type="InterPro" id="IPR004358">
    <property type="entry name" value="Sig_transdc_His_kin-like_C"/>
</dbReference>
<evidence type="ECO:0000256" key="8">
    <source>
        <dbReference type="ARBA" id="ARBA00022741"/>
    </source>
</evidence>
<dbReference type="InterPro" id="IPR036097">
    <property type="entry name" value="HisK_dim/P_sf"/>
</dbReference>
<gene>
    <name evidence="16" type="ORF">GW587_24750</name>
</gene>
<name>A0ABX0FSE5_9BURK</name>
<dbReference type="SUPFAM" id="SSF55874">
    <property type="entry name" value="ATPase domain of HSP90 chaperone/DNA topoisomerase II/histidine kinase"/>
    <property type="match status" value="1"/>
</dbReference>
<keyword evidence="17" id="KW-1185">Reference proteome</keyword>
<feature type="domain" description="Histidine kinase" evidence="15">
    <location>
        <begin position="375"/>
        <end position="586"/>
    </location>
</feature>
<keyword evidence="9 16" id="KW-0418">Kinase</keyword>
<evidence type="ECO:0000256" key="14">
    <source>
        <dbReference type="SAM" id="Phobius"/>
    </source>
</evidence>
<evidence type="ECO:0000256" key="3">
    <source>
        <dbReference type="ARBA" id="ARBA00012438"/>
    </source>
</evidence>
<dbReference type="SUPFAM" id="SSF47384">
    <property type="entry name" value="Homodimeric domain of signal transducing histidine kinase"/>
    <property type="match status" value="1"/>
</dbReference>
<dbReference type="PRINTS" id="PR00344">
    <property type="entry name" value="BCTRLSENSOR"/>
</dbReference>
<dbReference type="PANTHER" id="PTHR43065:SF46">
    <property type="entry name" value="C4-DICARBOXYLATE TRANSPORT SENSOR PROTEIN DCTB"/>
    <property type="match status" value="1"/>
</dbReference>